<dbReference type="EMBL" id="CP090895">
    <property type="protein sequence ID" value="ULT86345.1"/>
    <property type="molecule type" value="Genomic_DNA"/>
</dbReference>
<protein>
    <submittedName>
        <fullName evidence="2">Uncharacterized protein</fullName>
    </submittedName>
</protein>
<evidence type="ECO:0000313" key="3">
    <source>
        <dbReference type="Proteomes" id="UP000827892"/>
    </source>
</evidence>
<sequence>MTQNAAEEMMLNLQEQQRKLLTYISAAHGGSVTDEVLHEYLRHPYVLLRENGVTRKQQNPFFHLMNQNGANMKMIPPAPSVILKPNEKSTTPIPAPPLLVPQVELAAKKESTPPTEKSSSPPQLPPQLPLQIPLMQQPNFDSSKPFEPPATRVCNQWSVVSMALPLTLMCRCYQTPCRCQGMTA</sequence>
<accession>A0AAE9CXK6</accession>
<feature type="compositionally biased region" description="Low complexity" evidence="1">
    <location>
        <begin position="112"/>
        <end position="121"/>
    </location>
</feature>
<feature type="region of interest" description="Disordered" evidence="1">
    <location>
        <begin position="107"/>
        <end position="130"/>
    </location>
</feature>
<dbReference type="AlphaFoldDB" id="A0AAE9CXK6"/>
<dbReference type="Proteomes" id="UP000827892">
    <property type="component" value="Chromosome V"/>
</dbReference>
<reference evidence="2 3" key="1">
    <citation type="submission" date="2022-02" db="EMBL/GenBank/DDBJ databases">
        <title>Chromosome-level reference genomes for two strains of Caenorhabditis briggsae: an improved platform for comparative genomics.</title>
        <authorList>
            <person name="Stevens L."/>
            <person name="Andersen E.C."/>
        </authorList>
    </citation>
    <scope>NUCLEOTIDE SEQUENCE [LARGE SCALE GENOMIC DNA]</scope>
    <source>
        <strain evidence="2">QX1410_ONT</strain>
        <tissue evidence="2">Whole-organism</tissue>
    </source>
</reference>
<organism evidence="2 3">
    <name type="scientific">Caenorhabditis briggsae</name>
    <dbReference type="NCBI Taxonomy" id="6238"/>
    <lineage>
        <taxon>Eukaryota</taxon>
        <taxon>Metazoa</taxon>
        <taxon>Ecdysozoa</taxon>
        <taxon>Nematoda</taxon>
        <taxon>Chromadorea</taxon>
        <taxon>Rhabditida</taxon>
        <taxon>Rhabditina</taxon>
        <taxon>Rhabditomorpha</taxon>
        <taxon>Rhabditoidea</taxon>
        <taxon>Rhabditidae</taxon>
        <taxon>Peloderinae</taxon>
        <taxon>Caenorhabditis</taxon>
    </lineage>
</organism>
<evidence type="ECO:0000256" key="1">
    <source>
        <dbReference type="SAM" id="MobiDB-lite"/>
    </source>
</evidence>
<proteinExistence type="predicted"/>
<name>A0AAE9CXK6_CAEBR</name>
<gene>
    <name evidence="2" type="ORF">L3Y34_006193</name>
</gene>
<evidence type="ECO:0000313" key="2">
    <source>
        <dbReference type="EMBL" id="ULT86345.1"/>
    </source>
</evidence>